<dbReference type="AlphaFoldDB" id="A0A9Q3AER0"/>
<reference evidence="1" key="2">
    <citation type="journal article" date="2023" name="Plant Pathol.">
        <title>Dismantling and reorganizing Pseudomonas marginalis sensu#lato.</title>
        <authorList>
            <person name="Sawada H."/>
            <person name="Fujikawa T."/>
            <person name="Satou M."/>
        </authorList>
    </citation>
    <scope>NUCLEOTIDE SEQUENCE</scope>
    <source>
        <strain evidence="1">MAFF 301350</strain>
    </source>
</reference>
<proteinExistence type="predicted"/>
<dbReference type="RefSeq" id="WP_217976279.1">
    <property type="nucleotide sequence ID" value="NZ_JAHTBI010000049.1"/>
</dbReference>
<dbReference type="EMBL" id="JAHTBI010000049">
    <property type="protein sequence ID" value="MBV6288273.1"/>
    <property type="molecule type" value="Genomic_DNA"/>
</dbReference>
<sequence>MTSRFDNIIFLISTDCFAGELFAEYPAATIECVKQTARNAIPHLLDGGDNYYRYADFSPARAEQTRRDFFADLQARHVPPHLQHKIEWFHQVLLGISPEVSSAASVILSVAARLYWLDTEDFKRPVTPALLDTLSIIEPLGLNVESRGHEWEDAWLNATSRWDRYVMSLMDGIKEMPYLTFVQITGFSTRFDCLRAWKLHLGAARFSEIEHVINLQAHAELDPINPAAAREINRLLAQLG</sequence>
<gene>
    <name evidence="1" type="ORF">KUO17_14740</name>
</gene>
<evidence type="ECO:0000313" key="1">
    <source>
        <dbReference type="EMBL" id="MBV6288273.1"/>
    </source>
</evidence>
<keyword evidence="2" id="KW-1185">Reference proteome</keyword>
<protein>
    <submittedName>
        <fullName evidence="1">Uncharacterized protein</fullName>
    </submittedName>
</protein>
<name>A0A9Q3AER0_9PSED</name>
<dbReference type="Proteomes" id="UP001106592">
    <property type="component" value="Unassembled WGS sequence"/>
</dbReference>
<organism evidence="1 2">
    <name type="scientific">Pseudomonas aegrilactucae</name>
    <dbReference type="NCBI Taxonomy" id="2854028"/>
    <lineage>
        <taxon>Bacteria</taxon>
        <taxon>Pseudomonadati</taxon>
        <taxon>Pseudomonadota</taxon>
        <taxon>Gammaproteobacteria</taxon>
        <taxon>Pseudomonadales</taxon>
        <taxon>Pseudomonadaceae</taxon>
        <taxon>Pseudomonas</taxon>
    </lineage>
</organism>
<evidence type="ECO:0000313" key="2">
    <source>
        <dbReference type="Proteomes" id="UP001106592"/>
    </source>
</evidence>
<comment type="caution">
    <text evidence="1">The sequence shown here is derived from an EMBL/GenBank/DDBJ whole genome shotgun (WGS) entry which is preliminary data.</text>
</comment>
<reference evidence="1" key="1">
    <citation type="journal article" date="2022" name="Int. J. Syst. Evol. Microbiol.">
        <title>Pseudomonas aegrilactucae sp. nov. and Pseudomonas morbosilactucae sp. nov., pathogens causing bacterial rot of lettuce in Japan.</title>
        <authorList>
            <person name="Sawada H."/>
            <person name="Fujikawa T."/>
            <person name="Satou M."/>
        </authorList>
    </citation>
    <scope>NUCLEOTIDE SEQUENCE</scope>
    <source>
        <strain evidence="1">MAFF 301350</strain>
    </source>
</reference>
<accession>A0A9Q3AER0</accession>